<dbReference type="GO" id="GO:0000981">
    <property type="term" value="F:DNA-binding transcription factor activity, RNA polymerase II-specific"/>
    <property type="evidence" value="ECO:0007669"/>
    <property type="project" value="TreeGrafter"/>
</dbReference>
<dbReference type="EMBL" id="BFAA01000545">
    <property type="protein sequence ID" value="GCB72889.1"/>
    <property type="molecule type" value="Genomic_DNA"/>
</dbReference>
<dbReference type="AlphaFoldDB" id="A0A401PIG4"/>
<protein>
    <submittedName>
        <fullName evidence="3">Uncharacterized protein</fullName>
    </submittedName>
</protein>
<organism evidence="3 4">
    <name type="scientific">Scyliorhinus torazame</name>
    <name type="common">Cloudy catshark</name>
    <name type="synonym">Catulus torazame</name>
    <dbReference type="NCBI Taxonomy" id="75743"/>
    <lineage>
        <taxon>Eukaryota</taxon>
        <taxon>Metazoa</taxon>
        <taxon>Chordata</taxon>
        <taxon>Craniata</taxon>
        <taxon>Vertebrata</taxon>
        <taxon>Chondrichthyes</taxon>
        <taxon>Elasmobranchii</taxon>
        <taxon>Galeomorphii</taxon>
        <taxon>Galeoidea</taxon>
        <taxon>Carcharhiniformes</taxon>
        <taxon>Scyliorhinidae</taxon>
        <taxon>Scyliorhinus</taxon>
    </lineage>
</organism>
<dbReference type="OrthoDB" id="10257567at2759"/>
<dbReference type="GO" id="GO:0000977">
    <property type="term" value="F:RNA polymerase II transcription regulatory region sequence-specific DNA binding"/>
    <property type="evidence" value="ECO:0007669"/>
    <property type="project" value="TreeGrafter"/>
</dbReference>
<proteinExistence type="predicted"/>
<dbReference type="Proteomes" id="UP000288216">
    <property type="component" value="Unassembled WGS sequence"/>
</dbReference>
<keyword evidence="1 2" id="KW-0175">Coiled coil</keyword>
<evidence type="ECO:0000256" key="2">
    <source>
        <dbReference type="SAM" id="Coils"/>
    </source>
</evidence>
<evidence type="ECO:0000313" key="4">
    <source>
        <dbReference type="Proteomes" id="UP000288216"/>
    </source>
</evidence>
<dbReference type="GO" id="GO:0005634">
    <property type="term" value="C:nucleus"/>
    <property type="evidence" value="ECO:0007669"/>
    <property type="project" value="TreeGrafter"/>
</dbReference>
<feature type="coiled-coil region" evidence="2">
    <location>
        <begin position="115"/>
        <end position="156"/>
    </location>
</feature>
<evidence type="ECO:0000256" key="1">
    <source>
        <dbReference type="ARBA" id="ARBA00023054"/>
    </source>
</evidence>
<reference evidence="3 4" key="1">
    <citation type="journal article" date="2018" name="Nat. Ecol. Evol.">
        <title>Shark genomes provide insights into elasmobranch evolution and the origin of vertebrates.</title>
        <authorList>
            <person name="Hara Y"/>
            <person name="Yamaguchi K"/>
            <person name="Onimaru K"/>
            <person name="Kadota M"/>
            <person name="Koyanagi M"/>
            <person name="Keeley SD"/>
            <person name="Tatsumi K"/>
            <person name="Tanaka K"/>
            <person name="Motone F"/>
            <person name="Kageyama Y"/>
            <person name="Nozu R"/>
            <person name="Adachi N"/>
            <person name="Nishimura O"/>
            <person name="Nakagawa R"/>
            <person name="Tanegashima C"/>
            <person name="Kiyatake I"/>
            <person name="Matsumoto R"/>
            <person name="Murakumo K"/>
            <person name="Nishida K"/>
            <person name="Terakita A"/>
            <person name="Kuratani S"/>
            <person name="Sato K"/>
            <person name="Hyodo S Kuraku.S."/>
        </authorList>
    </citation>
    <scope>NUCLEOTIDE SEQUENCE [LARGE SCALE GENOMIC DNA]</scope>
</reference>
<name>A0A401PIG4_SCYTO</name>
<accession>A0A401PIG4</accession>
<keyword evidence="4" id="KW-1185">Reference proteome</keyword>
<dbReference type="PANTHER" id="PTHR14043">
    <property type="entry name" value="CCAAT DISPLACEMENT PROTEIN-RELATED"/>
    <property type="match status" value="1"/>
</dbReference>
<comment type="caution">
    <text evidence="3">The sequence shown here is derived from an EMBL/GenBank/DDBJ whole genome shotgun (WGS) entry which is preliminary data.</text>
</comment>
<sequence length="164" mass="18603">METCLQEKKAELQVVMNNLRDTKEQHLRTKISTLKQLDEKLKGQSGHDEVKKELSILKSMEGVATEGSGSQDTSKTLEVLLLEKNCSLQSENATLRITNSDFSDPVPALDLVHQLQLIVQQMQDIETENQKLRDTLEEYNKEFAEVKNQEATIKALKSMSMSRP</sequence>
<dbReference type="PANTHER" id="PTHR14043:SF2">
    <property type="entry name" value="HOMEOBOX PROTEIN CUT"/>
    <property type="match status" value="1"/>
</dbReference>
<evidence type="ECO:0000313" key="3">
    <source>
        <dbReference type="EMBL" id="GCB72889.1"/>
    </source>
</evidence>
<gene>
    <name evidence="3" type="ORF">scyTo_0002239</name>
</gene>